<organism evidence="3 4">
    <name type="scientific">Dillenia turbinata</name>
    <dbReference type="NCBI Taxonomy" id="194707"/>
    <lineage>
        <taxon>Eukaryota</taxon>
        <taxon>Viridiplantae</taxon>
        <taxon>Streptophyta</taxon>
        <taxon>Embryophyta</taxon>
        <taxon>Tracheophyta</taxon>
        <taxon>Spermatophyta</taxon>
        <taxon>Magnoliopsida</taxon>
        <taxon>eudicotyledons</taxon>
        <taxon>Gunneridae</taxon>
        <taxon>Pentapetalae</taxon>
        <taxon>Dilleniales</taxon>
        <taxon>Dilleniaceae</taxon>
        <taxon>Dillenia</taxon>
    </lineage>
</organism>
<dbReference type="Pfam" id="PF12776">
    <property type="entry name" value="Myb_DNA-bind_3"/>
    <property type="match status" value="1"/>
</dbReference>
<feature type="region of interest" description="Disordered" evidence="1">
    <location>
        <begin position="137"/>
        <end position="167"/>
    </location>
</feature>
<evidence type="ECO:0000256" key="1">
    <source>
        <dbReference type="SAM" id="MobiDB-lite"/>
    </source>
</evidence>
<dbReference type="PANTHER" id="PTHR47584">
    <property type="match status" value="1"/>
</dbReference>
<dbReference type="PANTHER" id="PTHR47584:SF14">
    <property type="entry name" value="L10-INTERACTING MYB DOMAIN-CONTAINING PROTEIN-LIKE"/>
    <property type="match status" value="1"/>
</dbReference>
<evidence type="ECO:0000313" key="4">
    <source>
        <dbReference type="Proteomes" id="UP001370490"/>
    </source>
</evidence>
<evidence type="ECO:0000259" key="2">
    <source>
        <dbReference type="Pfam" id="PF12776"/>
    </source>
</evidence>
<dbReference type="InterPro" id="IPR045026">
    <property type="entry name" value="LIMYB"/>
</dbReference>
<accession>A0AAN8VWS2</accession>
<reference evidence="3 4" key="1">
    <citation type="submission" date="2023-12" db="EMBL/GenBank/DDBJ databases">
        <title>A high-quality genome assembly for Dillenia turbinata (Dilleniales).</title>
        <authorList>
            <person name="Chanderbali A."/>
        </authorList>
    </citation>
    <scope>NUCLEOTIDE SEQUENCE [LARGE SCALE GENOMIC DNA]</scope>
    <source>
        <strain evidence="3">LSX21</strain>
        <tissue evidence="3">Leaf</tissue>
    </source>
</reference>
<sequence length="298" mass="34440">MGVHNNDGAGEDMKWTEKNEDAFVAILYERVRKDPNATPSFKLVDRNKMDDELFLATGKKYGAEKRPGKYNRLRIKHRQFSELISHTGVTYNSSSNQVIAAEEVWQMFKKKHKNYMAFKSKGCQNYEMLGQIFNKSTATRPRHHASIQLRPNSREERENEEEFLSRGLHGTEGQKSVIGSSTEKRPFVDFDIGCWCVKKDSKFEKFETFLEMLQFSLSAKAERQVAKTKRYKEMPNKATSPVSNPYSIQECMDILNNLNDVSEASYLKAGEMFTNPDCSVIFVKMPILRKKSWLKSLE</sequence>
<proteinExistence type="predicted"/>
<protein>
    <submittedName>
        <fullName evidence="3">Myb/SANT-like domain</fullName>
    </submittedName>
</protein>
<feature type="domain" description="Myb/SANT-like" evidence="2">
    <location>
        <begin position="14"/>
        <end position="107"/>
    </location>
</feature>
<gene>
    <name evidence="3" type="ORF">RJ641_034226</name>
</gene>
<dbReference type="AlphaFoldDB" id="A0AAN8VWS2"/>
<evidence type="ECO:0000313" key="3">
    <source>
        <dbReference type="EMBL" id="KAK6937196.1"/>
    </source>
</evidence>
<keyword evidence="4" id="KW-1185">Reference proteome</keyword>
<dbReference type="EMBL" id="JBAMMX010000007">
    <property type="protein sequence ID" value="KAK6937196.1"/>
    <property type="molecule type" value="Genomic_DNA"/>
</dbReference>
<name>A0AAN8VWS2_9MAGN</name>
<dbReference type="Proteomes" id="UP001370490">
    <property type="component" value="Unassembled WGS sequence"/>
</dbReference>
<dbReference type="InterPro" id="IPR024752">
    <property type="entry name" value="Myb/SANT-like_dom"/>
</dbReference>
<comment type="caution">
    <text evidence="3">The sequence shown here is derived from an EMBL/GenBank/DDBJ whole genome shotgun (WGS) entry which is preliminary data.</text>
</comment>